<name>A0ABU5TL12_9CYAN</name>
<comment type="caution">
    <text evidence="1">The sequence shown here is derived from an EMBL/GenBank/DDBJ whole genome shotgun (WGS) entry which is preliminary data.</text>
</comment>
<dbReference type="Proteomes" id="UP001301388">
    <property type="component" value="Unassembled WGS sequence"/>
</dbReference>
<dbReference type="EMBL" id="JAYGIE010000072">
    <property type="protein sequence ID" value="MEA5478258.1"/>
    <property type="molecule type" value="Genomic_DNA"/>
</dbReference>
<sequence length="66" mass="7305">MSKKHTSLSMGKSQLLIVATYQKLCQKIFAGSLVSVAIASFYFPNSNYGSTDLEKFVILVDRNSNN</sequence>
<gene>
    <name evidence="1" type="ORF">VB774_11585</name>
</gene>
<proteinExistence type="predicted"/>
<evidence type="ECO:0000313" key="1">
    <source>
        <dbReference type="EMBL" id="MEA5478258.1"/>
    </source>
</evidence>
<organism evidence="1 2">
    <name type="scientific">Pseudanabaena galeata UHCC 0370</name>
    <dbReference type="NCBI Taxonomy" id="3110310"/>
    <lineage>
        <taxon>Bacteria</taxon>
        <taxon>Bacillati</taxon>
        <taxon>Cyanobacteriota</taxon>
        <taxon>Cyanophyceae</taxon>
        <taxon>Pseudanabaenales</taxon>
        <taxon>Pseudanabaenaceae</taxon>
        <taxon>Pseudanabaena</taxon>
    </lineage>
</organism>
<accession>A0ABU5TL12</accession>
<evidence type="ECO:0000313" key="2">
    <source>
        <dbReference type="Proteomes" id="UP001301388"/>
    </source>
</evidence>
<keyword evidence="2" id="KW-1185">Reference proteome</keyword>
<reference evidence="1 2" key="1">
    <citation type="submission" date="2023-12" db="EMBL/GenBank/DDBJ databases">
        <title>Baltic Sea Cyanobacteria.</title>
        <authorList>
            <person name="Delbaje E."/>
            <person name="Fewer D.P."/>
            <person name="Shishido T.K."/>
        </authorList>
    </citation>
    <scope>NUCLEOTIDE SEQUENCE [LARGE SCALE GENOMIC DNA]</scope>
    <source>
        <strain evidence="1 2">UHCC 0370</strain>
    </source>
</reference>
<protein>
    <submittedName>
        <fullName evidence="1">Uncharacterized protein</fullName>
    </submittedName>
</protein>